<dbReference type="RefSeq" id="XP_001832600.2">
    <property type="nucleotide sequence ID" value="XM_001832548.2"/>
</dbReference>
<evidence type="ECO:0000259" key="1">
    <source>
        <dbReference type="Pfam" id="PF00135"/>
    </source>
</evidence>
<dbReference type="Pfam" id="PF00135">
    <property type="entry name" value="COesterase"/>
    <property type="match status" value="2"/>
</dbReference>
<dbReference type="Gene3D" id="3.40.50.1820">
    <property type="entry name" value="alpha/beta hydrolase"/>
    <property type="match status" value="2"/>
</dbReference>
<name>A8NCQ6_COPC7</name>
<evidence type="ECO:0000313" key="3">
    <source>
        <dbReference type="Proteomes" id="UP000001861"/>
    </source>
</evidence>
<gene>
    <name evidence="2" type="ORF">CC1G_03614</name>
</gene>
<feature type="domain" description="Carboxylesterase type B" evidence="1">
    <location>
        <begin position="54"/>
        <end position="142"/>
    </location>
</feature>
<dbReference type="ESTHER" id="copc7-a8ncq6">
    <property type="family name" value="Fungal_carboxylesterase_lipase"/>
</dbReference>
<feature type="domain" description="Carboxylesterase type B" evidence="1">
    <location>
        <begin position="225"/>
        <end position="531"/>
    </location>
</feature>
<organism evidence="2 3">
    <name type="scientific">Coprinopsis cinerea (strain Okayama-7 / 130 / ATCC MYA-4618 / FGSC 9003)</name>
    <name type="common">Inky cap fungus</name>
    <name type="synonym">Hormographiella aspergillata</name>
    <dbReference type="NCBI Taxonomy" id="240176"/>
    <lineage>
        <taxon>Eukaryota</taxon>
        <taxon>Fungi</taxon>
        <taxon>Dikarya</taxon>
        <taxon>Basidiomycota</taxon>
        <taxon>Agaricomycotina</taxon>
        <taxon>Agaricomycetes</taxon>
        <taxon>Agaricomycetidae</taxon>
        <taxon>Agaricales</taxon>
        <taxon>Agaricineae</taxon>
        <taxon>Psathyrellaceae</taxon>
        <taxon>Coprinopsis</taxon>
    </lineage>
</organism>
<reference evidence="2 3" key="1">
    <citation type="journal article" date="2010" name="Proc. Natl. Acad. Sci. U.S.A.">
        <title>Insights into evolution of multicellular fungi from the assembled chromosomes of the mushroom Coprinopsis cinerea (Coprinus cinereus).</title>
        <authorList>
            <person name="Stajich J.E."/>
            <person name="Wilke S.K."/>
            <person name="Ahren D."/>
            <person name="Au C.H."/>
            <person name="Birren B.W."/>
            <person name="Borodovsky M."/>
            <person name="Burns C."/>
            <person name="Canback B."/>
            <person name="Casselton L.A."/>
            <person name="Cheng C.K."/>
            <person name="Deng J."/>
            <person name="Dietrich F.S."/>
            <person name="Fargo D.C."/>
            <person name="Farman M.L."/>
            <person name="Gathman A.C."/>
            <person name="Goldberg J."/>
            <person name="Guigo R."/>
            <person name="Hoegger P.J."/>
            <person name="Hooker J.B."/>
            <person name="Huggins A."/>
            <person name="James T.Y."/>
            <person name="Kamada T."/>
            <person name="Kilaru S."/>
            <person name="Kodira C."/>
            <person name="Kues U."/>
            <person name="Kupfer D."/>
            <person name="Kwan H.S."/>
            <person name="Lomsadze A."/>
            <person name="Li W."/>
            <person name="Lilly W.W."/>
            <person name="Ma L.J."/>
            <person name="Mackey A.J."/>
            <person name="Manning G."/>
            <person name="Martin F."/>
            <person name="Muraguchi H."/>
            <person name="Natvig D.O."/>
            <person name="Palmerini H."/>
            <person name="Ramesh M.A."/>
            <person name="Rehmeyer C.J."/>
            <person name="Roe B.A."/>
            <person name="Shenoy N."/>
            <person name="Stanke M."/>
            <person name="Ter-Hovhannisyan V."/>
            <person name="Tunlid A."/>
            <person name="Velagapudi R."/>
            <person name="Vision T.J."/>
            <person name="Zeng Q."/>
            <person name="Zolan M.E."/>
            <person name="Pukkila P.J."/>
        </authorList>
    </citation>
    <scope>NUCLEOTIDE SEQUENCE [LARGE SCALE GENOMIC DNA]</scope>
    <source>
        <strain evidence="3">Okayama-7 / 130 / ATCC MYA-4618 / FGSC 9003</strain>
    </source>
</reference>
<dbReference type="eggNOG" id="KOG4389">
    <property type="taxonomic scope" value="Eukaryota"/>
</dbReference>
<dbReference type="VEuPathDB" id="FungiDB:CC1G_03614"/>
<dbReference type="InParanoid" id="A8NCQ6"/>
<dbReference type="STRING" id="240176.A8NCQ6"/>
<accession>A8NCQ6</accession>
<dbReference type="InterPro" id="IPR019819">
    <property type="entry name" value="Carboxylesterase_B_CS"/>
</dbReference>
<dbReference type="Proteomes" id="UP000001861">
    <property type="component" value="Unassembled WGS sequence"/>
</dbReference>
<proteinExistence type="predicted"/>
<dbReference type="AlphaFoldDB" id="A8NCQ6"/>
<dbReference type="SUPFAM" id="SSF53474">
    <property type="entry name" value="alpha/beta-Hydrolases"/>
    <property type="match status" value="2"/>
</dbReference>
<dbReference type="PROSITE" id="PS00941">
    <property type="entry name" value="CARBOXYLESTERASE_B_2"/>
    <property type="match status" value="1"/>
</dbReference>
<dbReference type="InterPro" id="IPR029058">
    <property type="entry name" value="AB_hydrolase_fold"/>
</dbReference>
<dbReference type="InterPro" id="IPR050309">
    <property type="entry name" value="Type-B_Carboxylest/Lipase"/>
</dbReference>
<sequence length="562" mass="61691">MFGPATPSLFAPRVPIRFRPSVLRHDNNTALKSPESFSRNFYGLAAPEFKIGGTTVVGRDVTERNVEFFGSIPFTEPPVGKLRFKPPVLKTRLDTDTFNATQYGKTCLQPDFSGPPKDISEDCLFINIYRPAGTRPKAKLPIYDASSFGYMEGVSSSGRRIHTTAVAWVLRLFTSISTIALDHSAIHKVKKPKMKEYSTWVLRILWLPWNGSTQTQTLLAVMRANAGSINIGTLLLNRKVEKLIRGAILESGTASCLSAVPAAEKNTLWESFVRSVPSCAGVAASGKTLPCLQDATEDEILTSYLKFINTDFLASGLAWVPTLDLGPGSLFPGVPSELYRKGKFARIPFIAGTTLDEGTSLAGQFRNPNTTEEALRRYISGMISPLVAPSRAARVSDRILELYPDVPALGSPYGTGDELWGLPSIYKRASSLQGDMGFDAPRRQWSQAAASHGHRAYGYLFTQPQPGDPAVGVTHGTEIPWMYGGPPDPSPSAQQFSKIMMDYWISFAVSLDPNDGKGSERPIWPEYTKKEPLEGGNTTAIPDNYRKEPIGFIIRNTAVFRR</sequence>
<protein>
    <submittedName>
        <fullName evidence="2">Lipase I</fullName>
    </submittedName>
</protein>
<dbReference type="InterPro" id="IPR002018">
    <property type="entry name" value="CarbesteraseB"/>
</dbReference>
<evidence type="ECO:0000313" key="2">
    <source>
        <dbReference type="EMBL" id="EAU89349.2"/>
    </source>
</evidence>
<dbReference type="OrthoDB" id="408631at2759"/>
<dbReference type="EMBL" id="AACS02000009">
    <property type="protein sequence ID" value="EAU89349.2"/>
    <property type="molecule type" value="Genomic_DNA"/>
</dbReference>
<dbReference type="PANTHER" id="PTHR11559">
    <property type="entry name" value="CARBOXYLESTERASE"/>
    <property type="match status" value="1"/>
</dbReference>
<dbReference type="KEGG" id="cci:CC1G_03614"/>
<dbReference type="OMA" id="REGNWEN"/>
<dbReference type="GeneID" id="6009088"/>
<dbReference type="HOGENOM" id="CLU_006586_10_6_1"/>
<comment type="caution">
    <text evidence="2">The sequence shown here is derived from an EMBL/GenBank/DDBJ whole genome shotgun (WGS) entry which is preliminary data.</text>
</comment>
<keyword evidence="3" id="KW-1185">Reference proteome</keyword>